<gene>
    <name evidence="3" type="ORF">PR001_g10730</name>
    <name evidence="2" type="ORF">PR002_g10765</name>
    <name evidence="4" type="ORF">PR003_g11106</name>
</gene>
<evidence type="ECO:0000313" key="7">
    <source>
        <dbReference type="Proteomes" id="UP000435112"/>
    </source>
</evidence>
<evidence type="ECO:0000313" key="6">
    <source>
        <dbReference type="Proteomes" id="UP000434957"/>
    </source>
</evidence>
<feature type="compositionally biased region" description="Basic and acidic residues" evidence="1">
    <location>
        <begin position="97"/>
        <end position="107"/>
    </location>
</feature>
<proteinExistence type="predicted"/>
<feature type="region of interest" description="Disordered" evidence="1">
    <location>
        <begin position="75"/>
        <end position="107"/>
    </location>
</feature>
<evidence type="ECO:0000313" key="4">
    <source>
        <dbReference type="EMBL" id="KAE9339244.1"/>
    </source>
</evidence>
<dbReference type="EMBL" id="QXFT01000628">
    <property type="protein sequence ID" value="KAE9339244.1"/>
    <property type="molecule type" value="Genomic_DNA"/>
</dbReference>
<sequence>MAVPVTLVCEIYTKRCCFALLLLAGTAAVGAPHRWGKSKCTVRVEGDPVNRCEAGGRPRSGKRIDLLCVAASARPNLPGTTSDLPGGGTCSGSSSTEEERARWFQRS</sequence>
<evidence type="ECO:0000313" key="3">
    <source>
        <dbReference type="EMBL" id="KAE9032165.1"/>
    </source>
</evidence>
<dbReference type="Proteomes" id="UP000435112">
    <property type="component" value="Unassembled WGS sequence"/>
</dbReference>
<dbReference type="Proteomes" id="UP000434957">
    <property type="component" value="Unassembled WGS sequence"/>
</dbReference>
<keyword evidence="6" id="KW-1185">Reference proteome</keyword>
<reference evidence="4 6" key="1">
    <citation type="submission" date="2018-08" db="EMBL/GenBank/DDBJ databases">
        <title>Genomic investigation of the strawberry pathogen Phytophthora fragariae indicates pathogenicity is determined by transcriptional variation in three key races.</title>
        <authorList>
            <person name="Adams T.M."/>
            <person name="Armitage A.D."/>
            <person name="Sobczyk M.K."/>
            <person name="Bates H.J."/>
            <person name="Dunwell J.M."/>
            <person name="Nellist C.F."/>
            <person name="Harrison R.J."/>
        </authorList>
    </citation>
    <scope>NUCLEOTIDE SEQUENCE [LARGE SCALE GENOMIC DNA]</scope>
    <source>
        <strain evidence="3 5">SCRP249</strain>
        <strain evidence="2 7">SCRP324</strain>
        <strain evidence="4 6">SCRP333</strain>
    </source>
</reference>
<organism evidence="4 6">
    <name type="scientific">Phytophthora rubi</name>
    <dbReference type="NCBI Taxonomy" id="129364"/>
    <lineage>
        <taxon>Eukaryota</taxon>
        <taxon>Sar</taxon>
        <taxon>Stramenopiles</taxon>
        <taxon>Oomycota</taxon>
        <taxon>Peronosporomycetes</taxon>
        <taxon>Peronosporales</taxon>
        <taxon>Peronosporaceae</taxon>
        <taxon>Phytophthora</taxon>
    </lineage>
</organism>
<evidence type="ECO:0000313" key="5">
    <source>
        <dbReference type="Proteomes" id="UP000429607"/>
    </source>
</evidence>
<protein>
    <submittedName>
        <fullName evidence="4">Uncharacterized protein</fullName>
    </submittedName>
</protein>
<dbReference type="EMBL" id="QXFV01000639">
    <property type="protein sequence ID" value="KAE9032165.1"/>
    <property type="molecule type" value="Genomic_DNA"/>
</dbReference>
<dbReference type="AlphaFoldDB" id="A0A6A4FDH0"/>
<comment type="caution">
    <text evidence="4">The sequence shown here is derived from an EMBL/GenBank/DDBJ whole genome shotgun (WGS) entry which is preliminary data.</text>
</comment>
<evidence type="ECO:0000313" key="2">
    <source>
        <dbReference type="EMBL" id="KAE9027065.1"/>
    </source>
</evidence>
<dbReference type="EMBL" id="QXFU01000621">
    <property type="protein sequence ID" value="KAE9027065.1"/>
    <property type="molecule type" value="Genomic_DNA"/>
</dbReference>
<evidence type="ECO:0000256" key="1">
    <source>
        <dbReference type="SAM" id="MobiDB-lite"/>
    </source>
</evidence>
<name>A0A6A4FDH0_9STRA</name>
<dbReference type="Proteomes" id="UP000429607">
    <property type="component" value="Unassembled WGS sequence"/>
</dbReference>
<accession>A0A6A4FDH0</accession>